<keyword evidence="2 7" id="KW-0812">Transmembrane</keyword>
<feature type="compositionally biased region" description="Low complexity" evidence="6">
    <location>
        <begin position="13"/>
        <end position="24"/>
    </location>
</feature>
<dbReference type="AlphaFoldDB" id="A0A7Y6NN12"/>
<keyword evidence="4 7" id="KW-1133">Transmembrane helix</keyword>
<reference evidence="10 11" key="1">
    <citation type="submission" date="2020-06" db="EMBL/GenBank/DDBJ databases">
        <title>Schlegella sp. ID0723 isolated from air conditioner.</title>
        <authorList>
            <person name="Kim D.Y."/>
            <person name="Kim D.-U."/>
        </authorList>
    </citation>
    <scope>NUCLEOTIDE SEQUENCE [LARGE SCALE GENOMIC DNA]</scope>
    <source>
        <strain evidence="10 11">ID0723</strain>
    </source>
</reference>
<dbReference type="Proteomes" id="UP000529637">
    <property type="component" value="Unassembled WGS sequence"/>
</dbReference>
<evidence type="ECO:0000256" key="4">
    <source>
        <dbReference type="ARBA" id="ARBA00022989"/>
    </source>
</evidence>
<dbReference type="SUPFAM" id="SSF90123">
    <property type="entry name" value="ABC transporter transmembrane region"/>
    <property type="match status" value="1"/>
</dbReference>
<dbReference type="GO" id="GO:0008233">
    <property type="term" value="F:peptidase activity"/>
    <property type="evidence" value="ECO:0007669"/>
    <property type="project" value="InterPro"/>
</dbReference>
<protein>
    <submittedName>
        <fullName evidence="10">Uncharacterized protein</fullName>
    </submittedName>
</protein>
<feature type="transmembrane region" description="Helical" evidence="7">
    <location>
        <begin position="189"/>
        <end position="211"/>
    </location>
</feature>
<comment type="subcellular location">
    <subcellularLocation>
        <location evidence="1">Cell membrane</location>
        <topology evidence="1">Multi-pass membrane protein</topology>
    </subcellularLocation>
</comment>
<dbReference type="GO" id="GO:0005886">
    <property type="term" value="C:plasma membrane"/>
    <property type="evidence" value="ECO:0007669"/>
    <property type="project" value="UniProtKB-SubCell"/>
</dbReference>
<evidence type="ECO:0000256" key="3">
    <source>
        <dbReference type="ARBA" id="ARBA00022837"/>
    </source>
</evidence>
<dbReference type="RefSeq" id="WP_176068719.1">
    <property type="nucleotide sequence ID" value="NZ_JABWMJ010000004.1"/>
</dbReference>
<feature type="region of interest" description="Disordered" evidence="6">
    <location>
        <begin position="13"/>
        <end position="35"/>
    </location>
</feature>
<dbReference type="InterPro" id="IPR036640">
    <property type="entry name" value="ABC1_TM_sf"/>
</dbReference>
<dbReference type="Gene3D" id="3.90.70.10">
    <property type="entry name" value="Cysteine proteinases"/>
    <property type="match status" value="1"/>
</dbReference>
<evidence type="ECO:0000313" key="11">
    <source>
        <dbReference type="Proteomes" id="UP000529637"/>
    </source>
</evidence>
<feature type="domain" description="Peptidase C39" evidence="9">
    <location>
        <begin position="33"/>
        <end position="161"/>
    </location>
</feature>
<dbReference type="Pfam" id="PF03412">
    <property type="entry name" value="Peptidase_C39"/>
    <property type="match status" value="1"/>
</dbReference>
<evidence type="ECO:0000256" key="5">
    <source>
        <dbReference type="ARBA" id="ARBA00023136"/>
    </source>
</evidence>
<name>A0A7Y6NN12_9BURK</name>
<dbReference type="GO" id="GO:0006508">
    <property type="term" value="P:proteolysis"/>
    <property type="evidence" value="ECO:0007669"/>
    <property type="project" value="InterPro"/>
</dbReference>
<dbReference type="EMBL" id="JABWMJ010000004">
    <property type="protein sequence ID" value="NUZ06082.1"/>
    <property type="molecule type" value="Genomic_DNA"/>
</dbReference>
<feature type="domain" description="ABC transmembrane type-1" evidence="8">
    <location>
        <begin position="193"/>
        <end position="254"/>
    </location>
</feature>
<sequence>MTVAAAASAAPFTSASRGSSSGGAVPESAGASRSSSPTAFSAALEALALIARFHQVGADPAALLHRLGKAASEPLTPSDLLLGARELGLKAKLVRSSTERLTLVPLPALALMSDGRVLLLAQCDGRRVLFMDPSRPSAGGRPAIESVDAFDGQWTGQLILVASRASIAGDLARFDFSWFIPSLVKYRRLFGEVLLVSLFLQLFALVSPLFFQVVMDKVLVHRGLATLDVLVVGLVVVVLFESLLTVLRSYLFARDYGSDVIEDHDTAFGNTDVLQFLQGVERDQLWFRQTGHALEVSIVGTADQIVVRDWYVARADRVEEFRLADGSTLLESRVQGLVDAMAAFAPPAAGATVLPPNMQQVLAPTLAASWGP</sequence>
<evidence type="ECO:0000256" key="1">
    <source>
        <dbReference type="ARBA" id="ARBA00004651"/>
    </source>
</evidence>
<dbReference type="InterPro" id="IPR005074">
    <property type="entry name" value="Peptidase_C39"/>
</dbReference>
<evidence type="ECO:0000256" key="6">
    <source>
        <dbReference type="SAM" id="MobiDB-lite"/>
    </source>
</evidence>
<organism evidence="10 11">
    <name type="scientific">Piscinibacter koreensis</name>
    <dbReference type="NCBI Taxonomy" id="2742824"/>
    <lineage>
        <taxon>Bacteria</taxon>
        <taxon>Pseudomonadati</taxon>
        <taxon>Pseudomonadota</taxon>
        <taxon>Betaproteobacteria</taxon>
        <taxon>Burkholderiales</taxon>
        <taxon>Sphaerotilaceae</taxon>
        <taxon>Piscinibacter</taxon>
    </lineage>
</organism>
<keyword evidence="5 7" id="KW-0472">Membrane</keyword>
<accession>A0A7Y6NN12</accession>
<comment type="caution">
    <text evidence="10">The sequence shown here is derived from an EMBL/GenBank/DDBJ whole genome shotgun (WGS) entry which is preliminary data.</text>
</comment>
<evidence type="ECO:0000256" key="2">
    <source>
        <dbReference type="ARBA" id="ARBA00022692"/>
    </source>
</evidence>
<dbReference type="PROSITE" id="PS50990">
    <property type="entry name" value="PEPTIDASE_C39"/>
    <property type="match status" value="1"/>
</dbReference>
<dbReference type="PROSITE" id="PS50929">
    <property type="entry name" value="ABC_TM1F"/>
    <property type="match status" value="1"/>
</dbReference>
<evidence type="ECO:0000313" key="10">
    <source>
        <dbReference type="EMBL" id="NUZ06082.1"/>
    </source>
</evidence>
<dbReference type="Pfam" id="PF06594">
    <property type="entry name" value="HCBP_related"/>
    <property type="match status" value="1"/>
</dbReference>
<evidence type="ECO:0000259" key="8">
    <source>
        <dbReference type="PROSITE" id="PS50929"/>
    </source>
</evidence>
<gene>
    <name evidence="10" type="ORF">HQN59_09940</name>
</gene>
<feature type="transmembrane region" description="Helical" evidence="7">
    <location>
        <begin position="223"/>
        <end position="247"/>
    </location>
</feature>
<dbReference type="GO" id="GO:0140359">
    <property type="term" value="F:ABC-type transporter activity"/>
    <property type="evidence" value="ECO:0007669"/>
    <property type="project" value="InterPro"/>
</dbReference>
<evidence type="ECO:0000259" key="9">
    <source>
        <dbReference type="PROSITE" id="PS50990"/>
    </source>
</evidence>
<dbReference type="InterPro" id="IPR011527">
    <property type="entry name" value="ABC1_TM_dom"/>
</dbReference>
<keyword evidence="3" id="KW-0106">Calcium</keyword>
<keyword evidence="11" id="KW-1185">Reference proteome</keyword>
<dbReference type="Gene3D" id="1.20.1560.10">
    <property type="entry name" value="ABC transporter type 1, transmembrane domain"/>
    <property type="match status" value="1"/>
</dbReference>
<evidence type="ECO:0000256" key="7">
    <source>
        <dbReference type="SAM" id="Phobius"/>
    </source>
</evidence>
<dbReference type="InterPro" id="IPR010566">
    <property type="entry name" value="Haemolys_ca-bd"/>
</dbReference>
<proteinExistence type="predicted"/>
<dbReference type="GO" id="GO:0005524">
    <property type="term" value="F:ATP binding"/>
    <property type="evidence" value="ECO:0007669"/>
    <property type="project" value="InterPro"/>
</dbReference>